<evidence type="ECO:0000313" key="4">
    <source>
        <dbReference type="Proteomes" id="UP000256485"/>
    </source>
</evidence>
<dbReference type="GO" id="GO:0015833">
    <property type="term" value="P:peptide transport"/>
    <property type="evidence" value="ECO:0007669"/>
    <property type="project" value="TreeGrafter"/>
</dbReference>
<sequence>MRSPVPRSSRRDLLRLGVTTAVTVAVAGCEALSVKPAGKADSASRSADRALKEAPALAEQVKAGALPPRAERLPVKPMVVRPAERMGRYGGTWKTILTSVDADPHLVGSAAYEPLVRWDADQRNVSANVAESWEVSRDGRAYTFALREGMKWSDGEPYTADDLLFAYDDVLSVKELYPVMSAQFAPDGVPAKLEKLDDHTVRFTFSEPHGLFLEQLASNGGSQLHTLPRHYLEQFHLKYNPDADEQAKDEGFADWTEMFLAKGGTGPGELSAWQNPDLPCIFPWRVVEPLTGNRLVLRRNPYYWKTDPEGRQLPYLDEVVFDIITDPQVSTLKLTEGGYSLVTPGLVTLQSKPVLAGGRDKGRYHFIDIVSSRMNDATFVLNLTHKDPAMRAVLQNKDFRIALSHALNREELIKVVLLGQGEPWQTSPRPESGLYLEGLATQYLEYDVAKANDHLDAAGYRRRDRDGFRLRPDGRRLGFTLEVRTNFNPLWADIAQFASQYWKQIGVDVRVKIQDPTLLFTRIEANEHDAVMDDGDGGLLPLLTPQWYFPVSVDAAYAVEWGRWYQTGGTAGVEPPPGPRRQMELFDEIKITPDKRRREELFMEILRISQEEFYVIGTALPAARYNVVQDGLRNVVRSMVDDCCEPGPSGPEQYFWSPEDR</sequence>
<keyword evidence="4" id="KW-1185">Reference proteome</keyword>
<dbReference type="PROSITE" id="PS01040">
    <property type="entry name" value="SBP_BACTERIAL_5"/>
    <property type="match status" value="1"/>
</dbReference>
<dbReference type="PROSITE" id="PS51257">
    <property type="entry name" value="PROKAR_LIPOPROTEIN"/>
    <property type="match status" value="1"/>
</dbReference>
<dbReference type="RefSeq" id="WP_147304662.1">
    <property type="nucleotide sequence ID" value="NZ_QTUC01000001.1"/>
</dbReference>
<feature type="domain" description="Solute-binding protein family 5" evidence="2">
    <location>
        <begin position="125"/>
        <end position="536"/>
    </location>
</feature>
<name>A0A3D9V523_THECX</name>
<dbReference type="InterPro" id="IPR039424">
    <property type="entry name" value="SBP_5"/>
</dbReference>
<dbReference type="EMBL" id="QTUC01000001">
    <property type="protein sequence ID" value="REF36559.1"/>
    <property type="molecule type" value="Genomic_DNA"/>
</dbReference>
<gene>
    <name evidence="3" type="ORF">DFJ64_1972</name>
</gene>
<dbReference type="SUPFAM" id="SSF53850">
    <property type="entry name" value="Periplasmic binding protein-like II"/>
    <property type="match status" value="1"/>
</dbReference>
<evidence type="ECO:0000313" key="3">
    <source>
        <dbReference type="EMBL" id="REF36559.1"/>
    </source>
</evidence>
<dbReference type="Gene3D" id="3.10.105.10">
    <property type="entry name" value="Dipeptide-binding Protein, Domain 3"/>
    <property type="match status" value="1"/>
</dbReference>
<dbReference type="Proteomes" id="UP000256485">
    <property type="component" value="Unassembled WGS sequence"/>
</dbReference>
<dbReference type="GO" id="GO:0005886">
    <property type="term" value="C:plasma membrane"/>
    <property type="evidence" value="ECO:0007669"/>
    <property type="project" value="UniProtKB-SubCell"/>
</dbReference>
<protein>
    <submittedName>
        <fullName evidence="3">Peptide/nickel transport system substrate-binding protein</fullName>
    </submittedName>
</protein>
<evidence type="ECO:0000259" key="2">
    <source>
        <dbReference type="Pfam" id="PF00496"/>
    </source>
</evidence>
<dbReference type="Gene3D" id="3.40.190.10">
    <property type="entry name" value="Periplasmic binding protein-like II"/>
    <property type="match status" value="1"/>
</dbReference>
<reference evidence="3 4" key="1">
    <citation type="submission" date="2018-08" db="EMBL/GenBank/DDBJ databases">
        <title>Sequencing the genomes of 1000 actinobacteria strains.</title>
        <authorList>
            <person name="Klenk H.-P."/>
        </authorList>
    </citation>
    <scope>NUCLEOTIDE SEQUENCE [LARGE SCALE GENOMIC DNA]</scope>
    <source>
        <strain evidence="3 4">DSM 22891</strain>
    </source>
</reference>
<accession>A0A3D9V523</accession>
<evidence type="ECO:0000256" key="1">
    <source>
        <dbReference type="ARBA" id="ARBA00004193"/>
    </source>
</evidence>
<dbReference type="OrthoDB" id="3713816at2"/>
<dbReference type="InterPro" id="IPR006311">
    <property type="entry name" value="TAT_signal"/>
</dbReference>
<organism evidence="3 4">
    <name type="scientific">Thermasporomyces composti</name>
    <dbReference type="NCBI Taxonomy" id="696763"/>
    <lineage>
        <taxon>Bacteria</taxon>
        <taxon>Bacillati</taxon>
        <taxon>Actinomycetota</taxon>
        <taxon>Actinomycetes</taxon>
        <taxon>Propionibacteriales</taxon>
        <taxon>Nocardioidaceae</taxon>
        <taxon>Thermasporomyces</taxon>
    </lineage>
</organism>
<dbReference type="PANTHER" id="PTHR30290:SF62">
    <property type="entry name" value="OLIGOPEPTIDE ABC TRANSPORTER, PERIPLASMIC OLIGOPEPTIDE-BINDING PROTEIN"/>
    <property type="match status" value="1"/>
</dbReference>
<dbReference type="AlphaFoldDB" id="A0A3D9V523"/>
<dbReference type="Pfam" id="PF00496">
    <property type="entry name" value="SBP_bac_5"/>
    <property type="match status" value="1"/>
</dbReference>
<dbReference type="PROSITE" id="PS51318">
    <property type="entry name" value="TAT"/>
    <property type="match status" value="1"/>
</dbReference>
<proteinExistence type="predicted"/>
<dbReference type="InterPro" id="IPR000914">
    <property type="entry name" value="SBP_5_dom"/>
</dbReference>
<dbReference type="GO" id="GO:1904680">
    <property type="term" value="F:peptide transmembrane transporter activity"/>
    <property type="evidence" value="ECO:0007669"/>
    <property type="project" value="TreeGrafter"/>
</dbReference>
<dbReference type="PANTHER" id="PTHR30290">
    <property type="entry name" value="PERIPLASMIC BINDING COMPONENT OF ABC TRANSPORTER"/>
    <property type="match status" value="1"/>
</dbReference>
<dbReference type="CDD" id="cd08500">
    <property type="entry name" value="PBP2_NikA_DppA_OppA_like_4"/>
    <property type="match status" value="1"/>
</dbReference>
<comment type="caution">
    <text evidence="3">The sequence shown here is derived from an EMBL/GenBank/DDBJ whole genome shotgun (WGS) entry which is preliminary data.</text>
</comment>
<dbReference type="InterPro" id="IPR023765">
    <property type="entry name" value="SBP_5_CS"/>
</dbReference>
<comment type="subcellular location">
    <subcellularLocation>
        <location evidence="1">Cell membrane</location>
        <topology evidence="1">Lipid-anchor</topology>
    </subcellularLocation>
</comment>